<accession>A0A7R9ZGE5</accession>
<dbReference type="EMBL" id="HBED01047782">
    <property type="protein sequence ID" value="CAD8325599.1"/>
    <property type="molecule type" value="Transcribed_RNA"/>
</dbReference>
<name>A0A7R9ZGE5_9STRA</name>
<gene>
    <name evidence="2" type="ORF">TDUB1175_LOCUS24019</name>
</gene>
<keyword evidence="1" id="KW-0812">Transmembrane</keyword>
<reference evidence="2" key="1">
    <citation type="submission" date="2021-01" db="EMBL/GenBank/DDBJ databases">
        <authorList>
            <person name="Corre E."/>
            <person name="Pelletier E."/>
            <person name="Niang G."/>
            <person name="Scheremetjew M."/>
            <person name="Finn R."/>
            <person name="Kale V."/>
            <person name="Holt S."/>
            <person name="Cochrane G."/>
            <person name="Meng A."/>
            <person name="Brown T."/>
            <person name="Cohen L."/>
        </authorList>
    </citation>
    <scope>NUCLEOTIDE SEQUENCE</scope>
    <source>
        <strain evidence="2">CCMP147</strain>
    </source>
</reference>
<evidence type="ECO:0000256" key="1">
    <source>
        <dbReference type="SAM" id="Phobius"/>
    </source>
</evidence>
<proteinExistence type="predicted"/>
<keyword evidence="1" id="KW-1133">Transmembrane helix</keyword>
<dbReference type="AlphaFoldDB" id="A0A7R9ZGE5"/>
<protein>
    <submittedName>
        <fullName evidence="2">Uncharacterized protein</fullName>
    </submittedName>
</protein>
<organism evidence="2">
    <name type="scientific">Pseudictyota dubia</name>
    <dbReference type="NCBI Taxonomy" id="2749911"/>
    <lineage>
        <taxon>Eukaryota</taxon>
        <taxon>Sar</taxon>
        <taxon>Stramenopiles</taxon>
        <taxon>Ochrophyta</taxon>
        <taxon>Bacillariophyta</taxon>
        <taxon>Mediophyceae</taxon>
        <taxon>Biddulphiophycidae</taxon>
        <taxon>Eupodiscales</taxon>
        <taxon>Odontellaceae</taxon>
        <taxon>Pseudictyota</taxon>
    </lineage>
</organism>
<feature type="transmembrane region" description="Helical" evidence="1">
    <location>
        <begin position="61"/>
        <end position="86"/>
    </location>
</feature>
<keyword evidence="1" id="KW-0472">Membrane</keyword>
<feature type="transmembrane region" description="Helical" evidence="1">
    <location>
        <begin position="113"/>
        <end position="133"/>
    </location>
</feature>
<evidence type="ECO:0000313" key="2">
    <source>
        <dbReference type="EMBL" id="CAD8325599.1"/>
    </source>
</evidence>
<feature type="transmembrane region" description="Helical" evidence="1">
    <location>
        <begin position="26"/>
        <end position="49"/>
    </location>
</feature>
<sequence>MPDAFTDLLVRQGDSVPTLQPKKWKVWWLTLLGLFFTQLWAGAVLPYYFEAWGLDTAHARLRGLVAVLISTFLSSYVLTPLLLFLFSPWVRRKEKEKDTKQPWKTLNDGIESIWIKVILTVALYGGCLITWLVRDS</sequence>